<proteinExistence type="predicted"/>
<dbReference type="OrthoDB" id="4376448at2"/>
<dbReference type="RefSeq" id="WP_148307046.1">
    <property type="nucleotide sequence ID" value="NZ_CP006850.1"/>
</dbReference>
<feature type="chain" id="PRO_5004871899" description="Secreted protein" evidence="1">
    <location>
        <begin position="24"/>
        <end position="153"/>
    </location>
</feature>
<dbReference type="EMBL" id="CP006850">
    <property type="protein sequence ID" value="AHH21506.1"/>
    <property type="molecule type" value="Genomic_DNA"/>
</dbReference>
<sequence length="153" mass="15850">MRMAVTIVTGAVASLFAPTIAHALPFTPDYSQPANGSGYDQAHNLTPAVSPIQVPPVGVDRVPGSTTIVAHPYIAPWVHELVPVPAHSAVELRGAAEVTVPGAADGGNLVINPNGHCVFSAPGDDSATAPTRLAPVRVDSPLFRLVIEPTLYH</sequence>
<organism evidence="2 3">
    <name type="scientific">Nocardia nova SH22a</name>
    <dbReference type="NCBI Taxonomy" id="1415166"/>
    <lineage>
        <taxon>Bacteria</taxon>
        <taxon>Bacillati</taxon>
        <taxon>Actinomycetota</taxon>
        <taxon>Actinomycetes</taxon>
        <taxon>Mycobacteriales</taxon>
        <taxon>Nocardiaceae</taxon>
        <taxon>Nocardia</taxon>
    </lineage>
</organism>
<dbReference type="Proteomes" id="UP000019150">
    <property type="component" value="Chromosome"/>
</dbReference>
<reference evidence="2 3" key="1">
    <citation type="journal article" date="2014" name="Appl. Environ. Microbiol.">
        <title>Insights into the Microbial Degradation of Rubber and Gutta-Percha by Analysis of the Complete Genome of Nocardia nova SH22a.</title>
        <authorList>
            <person name="Luo Q."/>
            <person name="Hiessl S."/>
            <person name="Poehlein A."/>
            <person name="Daniel R."/>
            <person name="Steinbuchel A."/>
        </authorList>
    </citation>
    <scope>NUCLEOTIDE SEQUENCE [LARGE SCALE GENOMIC DNA]</scope>
    <source>
        <strain evidence="2">SH22a</strain>
    </source>
</reference>
<dbReference type="AlphaFoldDB" id="W5TWF5"/>
<evidence type="ECO:0008006" key="4">
    <source>
        <dbReference type="Google" id="ProtNLM"/>
    </source>
</evidence>
<keyword evidence="3" id="KW-1185">Reference proteome</keyword>
<keyword evidence="1" id="KW-0732">Signal</keyword>
<dbReference type="KEGG" id="nno:NONO_c67390"/>
<name>W5TWF5_9NOCA</name>
<dbReference type="STRING" id="1415166.NONO_c67390"/>
<evidence type="ECO:0000313" key="3">
    <source>
        <dbReference type="Proteomes" id="UP000019150"/>
    </source>
</evidence>
<feature type="signal peptide" evidence="1">
    <location>
        <begin position="1"/>
        <end position="23"/>
    </location>
</feature>
<evidence type="ECO:0000256" key="1">
    <source>
        <dbReference type="SAM" id="SignalP"/>
    </source>
</evidence>
<evidence type="ECO:0000313" key="2">
    <source>
        <dbReference type="EMBL" id="AHH21506.1"/>
    </source>
</evidence>
<dbReference type="HOGENOM" id="CLU_1711340_0_0_11"/>
<accession>W5TWF5</accession>
<protein>
    <recommendedName>
        <fullName evidence="4">Secreted protein</fullName>
    </recommendedName>
</protein>
<gene>
    <name evidence="2" type="ORF">NONO_c67390</name>
</gene>